<keyword evidence="1" id="KW-0812">Transmembrane</keyword>
<sequence>MRRKQRELTELLTFFKSKCCFTRTFLQNSVTFSICVIPIVLSTLRICNRVQNEMSMLYTFGLELNYHLTLILSFTKSLAINILYPTWINLVVQSYCLLCHGASKLISDLIVEIKDCSPQEFTISKQKEILKMESTIHKAVLEIQSIFSLTSFLICIAHFCVCITILTAFITVTNSEHSFFGESVYILYFFNSFGGLLTCLWVAGACPNKAQNFKEAFGRKIRERKLHERRFKEVCFAESLNEISDYTLTGCEVIYFQRSSILALSGTLLTYTFLLISWR</sequence>
<keyword evidence="1" id="KW-1133">Transmembrane helix</keyword>
<dbReference type="EMBL" id="BGPR01002503">
    <property type="protein sequence ID" value="GBM74525.1"/>
    <property type="molecule type" value="Genomic_DNA"/>
</dbReference>
<gene>
    <name evidence="2" type="ORF">AVEN_126576_1</name>
</gene>
<keyword evidence="3" id="KW-1185">Reference proteome</keyword>
<keyword evidence="1" id="KW-0472">Membrane</keyword>
<reference evidence="2 3" key="1">
    <citation type="journal article" date="2019" name="Sci. Rep.">
        <title>Orb-weaving spider Araneus ventricosus genome elucidates the spidroin gene catalogue.</title>
        <authorList>
            <person name="Kono N."/>
            <person name="Nakamura H."/>
            <person name="Ohtoshi R."/>
            <person name="Moran D.A.P."/>
            <person name="Shinohara A."/>
            <person name="Yoshida Y."/>
            <person name="Fujiwara M."/>
            <person name="Mori M."/>
            <person name="Tomita M."/>
            <person name="Arakawa K."/>
        </authorList>
    </citation>
    <scope>NUCLEOTIDE SEQUENCE [LARGE SCALE GENOMIC DNA]</scope>
</reference>
<evidence type="ECO:0000313" key="3">
    <source>
        <dbReference type="Proteomes" id="UP000499080"/>
    </source>
</evidence>
<evidence type="ECO:0008006" key="4">
    <source>
        <dbReference type="Google" id="ProtNLM"/>
    </source>
</evidence>
<dbReference type="AlphaFoldDB" id="A0A4Y2IA81"/>
<feature type="transmembrane region" description="Helical" evidence="1">
    <location>
        <begin position="184"/>
        <end position="204"/>
    </location>
</feature>
<accession>A0A4Y2IA81</accession>
<organism evidence="2 3">
    <name type="scientific">Araneus ventricosus</name>
    <name type="common">Orbweaver spider</name>
    <name type="synonym">Epeira ventricosa</name>
    <dbReference type="NCBI Taxonomy" id="182803"/>
    <lineage>
        <taxon>Eukaryota</taxon>
        <taxon>Metazoa</taxon>
        <taxon>Ecdysozoa</taxon>
        <taxon>Arthropoda</taxon>
        <taxon>Chelicerata</taxon>
        <taxon>Arachnida</taxon>
        <taxon>Araneae</taxon>
        <taxon>Araneomorphae</taxon>
        <taxon>Entelegynae</taxon>
        <taxon>Araneoidea</taxon>
        <taxon>Araneidae</taxon>
        <taxon>Araneus</taxon>
    </lineage>
</organism>
<feature type="transmembrane region" description="Helical" evidence="1">
    <location>
        <begin position="64"/>
        <end position="84"/>
    </location>
</feature>
<name>A0A4Y2IA81_ARAVE</name>
<evidence type="ECO:0000313" key="2">
    <source>
        <dbReference type="EMBL" id="GBM74525.1"/>
    </source>
</evidence>
<feature type="transmembrane region" description="Helical" evidence="1">
    <location>
        <begin position="261"/>
        <end position="278"/>
    </location>
</feature>
<comment type="caution">
    <text evidence="2">The sequence shown here is derived from an EMBL/GenBank/DDBJ whole genome shotgun (WGS) entry which is preliminary data.</text>
</comment>
<feature type="transmembrane region" description="Helical" evidence="1">
    <location>
        <begin position="146"/>
        <end position="172"/>
    </location>
</feature>
<feature type="transmembrane region" description="Helical" evidence="1">
    <location>
        <begin position="21"/>
        <end position="44"/>
    </location>
</feature>
<proteinExistence type="predicted"/>
<dbReference type="Proteomes" id="UP000499080">
    <property type="component" value="Unassembled WGS sequence"/>
</dbReference>
<protein>
    <recommendedName>
        <fullName evidence="4">Gustatory receptor</fullName>
    </recommendedName>
</protein>
<evidence type="ECO:0000256" key="1">
    <source>
        <dbReference type="SAM" id="Phobius"/>
    </source>
</evidence>